<gene>
    <name evidence="3" type="ORF">WB403_36500</name>
</gene>
<dbReference type="PANTHER" id="PTHR35004">
    <property type="entry name" value="TRANSPOSASE RV3428C-RELATED"/>
    <property type="match status" value="1"/>
</dbReference>
<dbReference type="Proteomes" id="UP001365781">
    <property type="component" value="Unassembled WGS sequence"/>
</dbReference>
<dbReference type="RefSeq" id="WP_336542636.1">
    <property type="nucleotide sequence ID" value="NZ_JBJVNC010000026.1"/>
</dbReference>
<evidence type="ECO:0000313" key="4">
    <source>
        <dbReference type="Proteomes" id="UP001365781"/>
    </source>
</evidence>
<reference evidence="3 4" key="1">
    <citation type="submission" date="2024-03" db="EMBL/GenBank/DDBJ databases">
        <title>First Report of Pectobacterium brasiliscabiei causing potato scab in china.</title>
        <authorList>
            <person name="Handique U."/>
        </authorList>
    </citation>
    <scope>NUCLEOTIDE SEQUENCE [LARGE SCALE GENOMIC DNA]</scope>
    <source>
        <strain evidence="3 4">ZRIMU1503</strain>
    </source>
</reference>
<dbReference type="Pfam" id="PF09299">
    <property type="entry name" value="Mu-transpos_C"/>
    <property type="match status" value="1"/>
</dbReference>
<evidence type="ECO:0000259" key="2">
    <source>
        <dbReference type="Pfam" id="PF09299"/>
    </source>
</evidence>
<comment type="caution">
    <text evidence="3">The sequence shown here is derived from an EMBL/GenBank/DDBJ whole genome shotgun (WGS) entry which is preliminary data.</text>
</comment>
<dbReference type="InterPro" id="IPR015378">
    <property type="entry name" value="Transposase-like_Mu_C"/>
</dbReference>
<keyword evidence="4" id="KW-1185">Reference proteome</keyword>
<accession>A0ABU8GNR0</accession>
<evidence type="ECO:0000256" key="1">
    <source>
        <dbReference type="SAM" id="MobiDB-lite"/>
    </source>
</evidence>
<feature type="region of interest" description="Disordered" evidence="1">
    <location>
        <begin position="74"/>
        <end position="94"/>
    </location>
</feature>
<protein>
    <submittedName>
        <fullName evidence="3">Mu transposase C-terminal domain-containing protein</fullName>
    </submittedName>
</protein>
<dbReference type="EMBL" id="JBBAYM010000030">
    <property type="protein sequence ID" value="MEI5614644.1"/>
    <property type="molecule type" value="Genomic_DNA"/>
</dbReference>
<evidence type="ECO:0000313" key="3">
    <source>
        <dbReference type="EMBL" id="MEI5614644.1"/>
    </source>
</evidence>
<organism evidence="3 4">
    <name type="scientific">Streptomyces brasiliscabiei</name>
    <dbReference type="NCBI Taxonomy" id="2736302"/>
    <lineage>
        <taxon>Bacteria</taxon>
        <taxon>Bacillati</taxon>
        <taxon>Actinomycetota</taxon>
        <taxon>Actinomycetes</taxon>
        <taxon>Kitasatosporales</taxon>
        <taxon>Streptomycetaceae</taxon>
        <taxon>Streptomyces</taxon>
    </lineage>
</organism>
<name>A0ABU8GNR0_9ACTN</name>
<feature type="domain" description="Transposase-like Mu C-terminal" evidence="2">
    <location>
        <begin position="18"/>
        <end position="69"/>
    </location>
</feature>
<proteinExistence type="predicted"/>
<dbReference type="PANTHER" id="PTHR35004:SF6">
    <property type="entry name" value="TRANSPOSASE"/>
    <property type="match status" value="1"/>
</dbReference>
<sequence>MDGRRPFPVPQPADLAEAFRWSEHRRVAKTATVSLHGNHYQVDPQLVGHKVELVFDPFDPTFLRVRLDGKDAGTAQPFQIERHSHPKARPEVPA</sequence>